<proteinExistence type="predicted"/>
<reference evidence="1 2" key="1">
    <citation type="submission" date="2016-11" db="EMBL/GenBank/DDBJ databases">
        <authorList>
            <person name="Jaros S."/>
            <person name="Januszkiewicz K."/>
            <person name="Wedrychowicz H."/>
        </authorList>
    </citation>
    <scope>NUCLEOTIDE SEQUENCE [LARGE SCALE GENOMIC DNA]</scope>
    <source>
        <strain evidence="1 2">DSM 19436</strain>
    </source>
</reference>
<evidence type="ECO:0000313" key="1">
    <source>
        <dbReference type="EMBL" id="SHF21207.1"/>
    </source>
</evidence>
<name>A0A1M4ZTP7_9HYPH</name>
<dbReference type="EMBL" id="FQUP01000001">
    <property type="protein sequence ID" value="SHF21207.1"/>
    <property type="molecule type" value="Genomic_DNA"/>
</dbReference>
<dbReference type="OrthoDB" id="7357206at2"/>
<dbReference type="STRING" id="1122133.SAMN02745157_1912"/>
<dbReference type="InterPro" id="IPR027417">
    <property type="entry name" value="P-loop_NTPase"/>
</dbReference>
<organism evidence="1 2">
    <name type="scientific">Kaistia soli DSM 19436</name>
    <dbReference type="NCBI Taxonomy" id="1122133"/>
    <lineage>
        <taxon>Bacteria</taxon>
        <taxon>Pseudomonadati</taxon>
        <taxon>Pseudomonadota</taxon>
        <taxon>Alphaproteobacteria</taxon>
        <taxon>Hyphomicrobiales</taxon>
        <taxon>Kaistiaceae</taxon>
        <taxon>Kaistia</taxon>
    </lineage>
</organism>
<protein>
    <submittedName>
        <fullName evidence="1">AAA domain-containing protein</fullName>
    </submittedName>
</protein>
<dbReference type="Proteomes" id="UP000184485">
    <property type="component" value="Unassembled WGS sequence"/>
</dbReference>
<accession>A0A1M4ZTP7</accession>
<gene>
    <name evidence="1" type="ORF">SAMN02745157_1912</name>
</gene>
<keyword evidence="2" id="KW-1185">Reference proteome</keyword>
<dbReference type="SUPFAM" id="SSF52540">
    <property type="entry name" value="P-loop containing nucleoside triphosphate hydrolases"/>
    <property type="match status" value="1"/>
</dbReference>
<dbReference type="Gene3D" id="3.40.50.300">
    <property type="entry name" value="P-loop containing nucleotide triphosphate hydrolases"/>
    <property type="match status" value="1"/>
</dbReference>
<sequence length="246" mass="27170">MKSPAPLSRLKRRARLLARRESLPLHAALDRIARDEGFATWSLLHARSVAEAPRRAMAPDLAEGEVVLLGARPGHGKTLLGLEILLKAARANRRAFFFTLECTEAEARARIRRLAPDDADLWTGIEIVSSDEISAATIIGHLLSAPRGSVAVIDYLQILDQQRRKPPLFDQVAALRDFARTSGIAFCFLSQIDRTFDSAVRPVPGMGDIRLPNPLDVTLFSRAFFMHDGRIGFETPAVPLNPLPPR</sequence>
<dbReference type="AlphaFoldDB" id="A0A1M4ZTP7"/>
<dbReference type="RefSeq" id="WP_073052403.1">
    <property type="nucleotide sequence ID" value="NZ_FQUP01000001.1"/>
</dbReference>
<dbReference type="NCBIfam" id="NF004629">
    <property type="entry name" value="PRK05973.1"/>
    <property type="match status" value="1"/>
</dbReference>
<evidence type="ECO:0000313" key="2">
    <source>
        <dbReference type="Proteomes" id="UP000184485"/>
    </source>
</evidence>